<evidence type="ECO:0000313" key="2">
    <source>
        <dbReference type="Proteomes" id="UP000662818"/>
    </source>
</evidence>
<reference evidence="1 2" key="1">
    <citation type="submission" date="2017-06" db="EMBL/GenBank/DDBJ databases">
        <title>Complete Genome Sequence of the Soil Carbazole-Degrading Bacterium Nocardioides aromaticivorans IC177.</title>
        <authorList>
            <person name="Vejarano F."/>
            <person name="Suzuki-Minakuchi C."/>
            <person name="Ohtsubo Y."/>
            <person name="Tsuda M."/>
            <person name="Okada K."/>
            <person name="Nojiri H."/>
        </authorList>
    </citation>
    <scope>NUCLEOTIDE SEQUENCE [LARGE SCALE GENOMIC DNA]</scope>
    <source>
        <strain evidence="1 2">IC177</strain>
    </source>
</reference>
<evidence type="ECO:0008006" key="3">
    <source>
        <dbReference type="Google" id="ProtNLM"/>
    </source>
</evidence>
<organism evidence="1 2">
    <name type="scientific">Nocardioides aromaticivorans</name>
    <dbReference type="NCBI Taxonomy" id="200618"/>
    <lineage>
        <taxon>Bacteria</taxon>
        <taxon>Bacillati</taxon>
        <taxon>Actinomycetota</taxon>
        <taxon>Actinomycetes</taxon>
        <taxon>Propionibacteriales</taxon>
        <taxon>Nocardioidaceae</taxon>
        <taxon>Nocardioides</taxon>
    </lineage>
</organism>
<gene>
    <name evidence="1" type="ORF">CFH99_04425</name>
</gene>
<name>A0ABX7PG46_9ACTN</name>
<proteinExistence type="predicted"/>
<dbReference type="Proteomes" id="UP000662818">
    <property type="component" value="Chromosome"/>
</dbReference>
<keyword evidence="2" id="KW-1185">Reference proteome</keyword>
<dbReference type="InterPro" id="IPR036291">
    <property type="entry name" value="NAD(P)-bd_dom_sf"/>
</dbReference>
<dbReference type="SUPFAM" id="SSF51735">
    <property type="entry name" value="NAD(P)-binding Rossmann-fold domains"/>
    <property type="match status" value="1"/>
</dbReference>
<dbReference type="RefSeq" id="WP_207008830.1">
    <property type="nucleotide sequence ID" value="NZ_CP022295.1"/>
</dbReference>
<accession>A0ABX7PG46</accession>
<dbReference type="Gene3D" id="3.40.50.720">
    <property type="entry name" value="NAD(P)-binding Rossmann-like Domain"/>
    <property type="match status" value="1"/>
</dbReference>
<protein>
    <recommendedName>
        <fullName evidence="3">Dihydrodipicolinate reductase</fullName>
    </recommendedName>
</protein>
<evidence type="ECO:0000313" key="1">
    <source>
        <dbReference type="EMBL" id="QSR24860.1"/>
    </source>
</evidence>
<sequence>MTSSSVRVGIYGSGRTATELVAALRDTPYRITASVVHAPERAGADLGELTGGPALGVRATADLEGAIRSGDIDLLLYAGLSGAGHEQAMALCADQGVDMVHACFVHPEVALEAEARRQLSERAAASGARIVGTGMIPGLWLDVLPALLTSALPGPVSVRAERTSDISSWGVDVLRGELGVGTRQTGTAVHIEALLRESARMVADALALSPAAAESRGGLVSATADRTVGAIDVREGEVEGFRQEVVVQAHGVERVHLTWNGLAGVGADPDVELRLTGGDGTELTVRASVPLDPYPGTAARMVRAVGGVQALPPGLHPTSALAVA</sequence>
<dbReference type="EMBL" id="CP022295">
    <property type="protein sequence ID" value="QSR24860.1"/>
    <property type="molecule type" value="Genomic_DNA"/>
</dbReference>